<accession>A0A934X4D3</accession>
<dbReference type="Proteomes" id="UP000718281">
    <property type="component" value="Unassembled WGS sequence"/>
</dbReference>
<comment type="caution">
    <text evidence="1">The sequence shown here is derived from an EMBL/GenBank/DDBJ whole genome shotgun (WGS) entry which is preliminary data.</text>
</comment>
<evidence type="ECO:0000313" key="1">
    <source>
        <dbReference type="EMBL" id="MBK6300552.1"/>
    </source>
</evidence>
<evidence type="ECO:0000313" key="2">
    <source>
        <dbReference type="Proteomes" id="UP000718281"/>
    </source>
</evidence>
<gene>
    <name evidence="1" type="ORF">IPF40_05690</name>
</gene>
<proteinExistence type="predicted"/>
<organism evidence="1 2">
    <name type="scientific">Candidatus Phosphoribacter hodrii</name>
    <dbReference type="NCBI Taxonomy" id="2953743"/>
    <lineage>
        <taxon>Bacteria</taxon>
        <taxon>Bacillati</taxon>
        <taxon>Actinomycetota</taxon>
        <taxon>Actinomycetes</taxon>
        <taxon>Micrococcales</taxon>
        <taxon>Dermatophilaceae</taxon>
        <taxon>Candidatus Phosphoribacter</taxon>
    </lineage>
</organism>
<reference evidence="1 2" key="1">
    <citation type="submission" date="2020-10" db="EMBL/GenBank/DDBJ databases">
        <title>Connecting structure to function with the recovery of over 1000 high-quality activated sludge metagenome-assembled genomes encoding full-length rRNA genes using long-read sequencing.</title>
        <authorList>
            <person name="Singleton C.M."/>
            <person name="Petriglieri F."/>
            <person name="Kristensen J.M."/>
            <person name="Kirkegaard R.H."/>
            <person name="Michaelsen T.Y."/>
            <person name="Andersen M.H."/>
            <person name="Karst S.M."/>
            <person name="Dueholm M.S."/>
            <person name="Nielsen P.H."/>
            <person name="Albertsen M."/>
        </authorList>
    </citation>
    <scope>NUCLEOTIDE SEQUENCE [LARGE SCALE GENOMIC DNA]</scope>
    <source>
        <strain evidence="1">AalE_18-Q3-R2-46_BAT3C.188</strain>
    </source>
</reference>
<name>A0A934X4D3_9MICO</name>
<dbReference type="EMBL" id="JADIXZ010000004">
    <property type="protein sequence ID" value="MBK6300552.1"/>
    <property type="molecule type" value="Genomic_DNA"/>
</dbReference>
<dbReference type="AlphaFoldDB" id="A0A934X4D3"/>
<sequence length="105" mass="11010">MTTSTDEALHLARVGDALVDAHVDVTALRQIAWAAELAGLRAVLALGPGLLTDPRAGAVLVDALQPLAVDLADGQPQSPDLTHRVRRFFADLVMVVGALTHEDPA</sequence>
<protein>
    <submittedName>
        <fullName evidence="1">Uncharacterized protein</fullName>
    </submittedName>
</protein>